<dbReference type="GO" id="GO:0003779">
    <property type="term" value="F:actin binding"/>
    <property type="evidence" value="ECO:0007669"/>
    <property type="project" value="TreeGrafter"/>
</dbReference>
<gene>
    <name evidence="3" type="ORF">EDS130_LOCUS12497</name>
    <name evidence="4" type="ORF">XAT740_LOCUS42643</name>
</gene>
<keyword evidence="5" id="KW-1185">Reference proteome</keyword>
<organism evidence="3 6">
    <name type="scientific">Adineta ricciae</name>
    <name type="common">Rotifer</name>
    <dbReference type="NCBI Taxonomy" id="249248"/>
    <lineage>
        <taxon>Eukaryota</taxon>
        <taxon>Metazoa</taxon>
        <taxon>Spiralia</taxon>
        <taxon>Gnathifera</taxon>
        <taxon>Rotifera</taxon>
        <taxon>Eurotatoria</taxon>
        <taxon>Bdelloidea</taxon>
        <taxon>Adinetida</taxon>
        <taxon>Adinetidae</taxon>
        <taxon>Adineta</taxon>
    </lineage>
</organism>
<dbReference type="GO" id="GO:0030425">
    <property type="term" value="C:dendrite"/>
    <property type="evidence" value="ECO:0007669"/>
    <property type="project" value="TreeGrafter"/>
</dbReference>
<protein>
    <recommendedName>
        <fullName evidence="2">Microtubule-associated protein 1A/B/S-like MBL-like domain-containing protein</fullName>
    </recommendedName>
</protein>
<sequence>MATLVQNDSEQRQSAVGLLFIFGDIISNPQRDEVVVYLKKALKQINSTKLSQIEDVFNNLISNDDFQGDSQYRQIVNSESGSIAGFLYLPNFHTVINVLKDYFNSCSHVSLIFSGQQLDSNGGLFLADSVFTSDHLQNLFEENATFVVQDLQIVLPYVSSSWTRLLKQKHIKNVQIDDVSRENNEEKIFGERFYERLVQVLTKDTINFDIYSKLRPRDSSGTIAFDEPNLYILYGQQGEASLFGIRGFVVLVNGGFSRTPSYWNLLRGLQNVDACVLTHFDYDVLPGLQTILHRKTLTTLHDGRICKPDFGAIFLNHVQRAKVQSVNSSKNSPNSKLLVNISHNIDQVLNDIKQLNIDTYDLVKHTAPNKPSIEPINLYKKIAFGSLDLYVLYPTSSAAEDDKALANLQKMPIRDQQPSPALIPLHHWYSSCTLLVWTPTSKSSKDTLVRILYTGVCPQTLVFEALARGRHLEFLHESQITRISSNAKPTGSTNTSASSKHVVQKPKPTSAVPNGEPAKNPSRPATTKPKSTTTTTTTAVAGKLDKPRSAPTTTTTTGRKSTIPTTGRSTQVNNKEKQATNSTEPTAQNNPLEQKSEDQQNEEPKPVDGDNLAQHRPESLSFTNDINETFVESNSATPMDESVTHLIATDPMTTSFVDGAPNTRNPFLEQNENVEIIHHSTSGSTKLPMPSIEEINPQNLPIDDENQSKKVAAKKTIASTSSTATYSRKSKQNQLSGPIFYVDVAYIPNHGNEHYVDSEFFRRIRARYYVLNAVEISRLTLESLIEGKQQWDKQEQIPVTLVPTFDGDQLRQFFVMNKARLAELNINILPASTRCNVQYDDEGSPAQRLRFSQEQ</sequence>
<dbReference type="PANTHER" id="PTHR13843:SF12">
    <property type="entry name" value="ATPASE F1_V1_A1 COMPLEX ALPHA_BETA SUBUNIT NUCLEOTIDE-BINDING DOMAIN-CONTAINING PROTEIN"/>
    <property type="match status" value="1"/>
</dbReference>
<dbReference type="GO" id="GO:0031114">
    <property type="term" value="P:regulation of microtubule depolymerization"/>
    <property type="evidence" value="ECO:0007669"/>
    <property type="project" value="TreeGrafter"/>
</dbReference>
<dbReference type="GO" id="GO:0016358">
    <property type="term" value="P:dendrite development"/>
    <property type="evidence" value="ECO:0007669"/>
    <property type="project" value="TreeGrafter"/>
</dbReference>
<comment type="caution">
    <text evidence="3">The sequence shown here is derived from an EMBL/GenBank/DDBJ whole genome shotgun (WGS) entry which is preliminary data.</text>
</comment>
<feature type="compositionally biased region" description="Low complexity" evidence="1">
    <location>
        <begin position="524"/>
        <end position="539"/>
    </location>
</feature>
<dbReference type="InterPro" id="IPR026074">
    <property type="entry name" value="MAP1"/>
</dbReference>
<feature type="region of interest" description="Disordered" evidence="1">
    <location>
        <begin position="485"/>
        <end position="624"/>
    </location>
</feature>
<dbReference type="PANTHER" id="PTHR13843">
    <property type="entry name" value="MICROTUBULE-ASSOCIATED PROTEIN"/>
    <property type="match status" value="1"/>
</dbReference>
<dbReference type="GO" id="GO:0005875">
    <property type="term" value="C:microtubule associated complex"/>
    <property type="evidence" value="ECO:0007669"/>
    <property type="project" value="TreeGrafter"/>
</dbReference>
<dbReference type="AlphaFoldDB" id="A0A814D6L1"/>
<dbReference type="EMBL" id="CAJNOJ010000047">
    <property type="protein sequence ID" value="CAF0954101.1"/>
    <property type="molecule type" value="Genomic_DNA"/>
</dbReference>
<dbReference type="GO" id="GO:0007409">
    <property type="term" value="P:axonogenesis"/>
    <property type="evidence" value="ECO:0007669"/>
    <property type="project" value="TreeGrafter"/>
</dbReference>
<dbReference type="GO" id="GO:0045202">
    <property type="term" value="C:synapse"/>
    <property type="evidence" value="ECO:0007669"/>
    <property type="project" value="TreeGrafter"/>
</dbReference>
<dbReference type="GO" id="GO:0008017">
    <property type="term" value="F:microtubule binding"/>
    <property type="evidence" value="ECO:0007669"/>
    <property type="project" value="InterPro"/>
</dbReference>
<evidence type="ECO:0000313" key="4">
    <source>
        <dbReference type="EMBL" id="CAF1547679.1"/>
    </source>
</evidence>
<name>A0A814D6L1_ADIRI</name>
<dbReference type="OrthoDB" id="5371837at2759"/>
<evidence type="ECO:0000256" key="1">
    <source>
        <dbReference type="SAM" id="MobiDB-lite"/>
    </source>
</evidence>
<dbReference type="GO" id="GO:0000226">
    <property type="term" value="P:microtubule cytoskeleton organization"/>
    <property type="evidence" value="ECO:0007669"/>
    <property type="project" value="InterPro"/>
</dbReference>
<feature type="compositionally biased region" description="Basic and acidic residues" evidence="1">
    <location>
        <begin position="594"/>
        <end position="618"/>
    </location>
</feature>
<dbReference type="GO" id="GO:0005829">
    <property type="term" value="C:cytosol"/>
    <property type="evidence" value="ECO:0007669"/>
    <property type="project" value="TreeGrafter"/>
</dbReference>
<feature type="compositionally biased region" description="Polar residues" evidence="1">
    <location>
        <begin position="485"/>
        <end position="501"/>
    </location>
</feature>
<evidence type="ECO:0000313" key="5">
    <source>
        <dbReference type="Proteomes" id="UP000663828"/>
    </source>
</evidence>
<dbReference type="GO" id="GO:0005874">
    <property type="term" value="C:microtubule"/>
    <property type="evidence" value="ECO:0007669"/>
    <property type="project" value="InterPro"/>
</dbReference>
<reference evidence="3" key="1">
    <citation type="submission" date="2021-02" db="EMBL/GenBank/DDBJ databases">
        <authorList>
            <person name="Nowell W R."/>
        </authorList>
    </citation>
    <scope>NUCLEOTIDE SEQUENCE</scope>
</reference>
<evidence type="ECO:0000313" key="6">
    <source>
        <dbReference type="Proteomes" id="UP000663852"/>
    </source>
</evidence>
<feature type="domain" description="Microtubule-associated protein 1A/B/S-like MBL-like" evidence="2">
    <location>
        <begin position="213"/>
        <end position="482"/>
    </location>
</feature>
<dbReference type="InterPro" id="IPR036866">
    <property type="entry name" value="RibonucZ/Hydroxyglut_hydro"/>
</dbReference>
<dbReference type="Proteomes" id="UP000663828">
    <property type="component" value="Unassembled WGS sequence"/>
</dbReference>
<dbReference type="GO" id="GO:0043025">
    <property type="term" value="C:neuronal cell body"/>
    <property type="evidence" value="ECO:0007669"/>
    <property type="project" value="TreeGrafter"/>
</dbReference>
<dbReference type="EMBL" id="CAJNOR010005141">
    <property type="protein sequence ID" value="CAF1547679.1"/>
    <property type="molecule type" value="Genomic_DNA"/>
</dbReference>
<dbReference type="InterPro" id="IPR057480">
    <property type="entry name" value="MAP1A/B/S-like_MBL"/>
</dbReference>
<feature type="compositionally biased region" description="Polar residues" evidence="1">
    <location>
        <begin position="567"/>
        <end position="593"/>
    </location>
</feature>
<evidence type="ECO:0000313" key="3">
    <source>
        <dbReference type="EMBL" id="CAF0954101.1"/>
    </source>
</evidence>
<proteinExistence type="predicted"/>
<feature type="compositionally biased region" description="Low complexity" evidence="1">
    <location>
        <begin position="552"/>
        <end position="566"/>
    </location>
</feature>
<accession>A0A814D6L1</accession>
<dbReference type="Proteomes" id="UP000663852">
    <property type="component" value="Unassembled WGS sequence"/>
</dbReference>
<evidence type="ECO:0000259" key="2">
    <source>
        <dbReference type="Pfam" id="PF25281"/>
    </source>
</evidence>
<dbReference type="SUPFAM" id="SSF56281">
    <property type="entry name" value="Metallo-hydrolase/oxidoreductase"/>
    <property type="match status" value="1"/>
</dbReference>
<dbReference type="Pfam" id="PF25281">
    <property type="entry name" value="MBL_MAP1B"/>
    <property type="match status" value="1"/>
</dbReference>